<sequence>MNRLAGEPSAYLRQHAENPVEWQPFDDAAFAEARRRDVPVFLSIGYAACHWCHVMARESFEDPAIGSYLGEHFVAIKVDREERPDVDDAYMAATQALSGQGGWPMSVFLTPDGLAFYAGTYFPPHPVDGRPSFAQVLSAVTEAWTQRRMQVLETADSLAEALAQPLLQVSVGAVELTTPDTPDWSAGASCAVLALARAQDPVNGGFGMAPKFPPTPVLEFLLRHAASSDASSSGAVAFGLAGRTLSAMVHSALFDQLGGGFARYSVSADWSEPHYEKMLYDNAGLLRVLVHWIRLAQAGGAVADNHTQDLPERLDVADARAAVEASVGWLMREMRLPTGAFASSLDADTVIDGVHREGASYQWSMADFTAAALSTFAAERTLAAGHLVAVEELIVQQRQDALQLAASVARSMGVDGAPALPLNPGRSLGGQQRASWLRIKPALLVQRAHRLMPSRDDKVVASWNAMLMAALAEAGAVLAEPAYVRAAVVLGEYLQSVHWDGAQLFRVSHEGTARGIKGLLEDYAACANGYLTLYAATGEQRWFEFAGELMAALESEFIADGVVLNHNGASAGPSQGLHGSRFADPFDNATASGVAMLADAVIAWAAYTGSTRHLELAHHLLGTVPEMARRAPRSAGGMLGASLALAAGPREVAVVGPAGAHRDALVQRAWASGSPGMVIAVWDGVGAAPVPLLQGRGGSPTALAYVCQGMVCARPVSDVQELGKLLL</sequence>
<dbReference type="InterPro" id="IPR004879">
    <property type="entry name" value="Ssp411-like_TRX"/>
</dbReference>
<dbReference type="SUPFAM" id="SSF48208">
    <property type="entry name" value="Six-hairpin glycosidases"/>
    <property type="match status" value="1"/>
</dbReference>
<dbReference type="KEGG" id="aaq:AOC05_02465"/>
<dbReference type="GO" id="GO:0005975">
    <property type="term" value="P:carbohydrate metabolic process"/>
    <property type="evidence" value="ECO:0007669"/>
    <property type="project" value="InterPro"/>
</dbReference>
<gene>
    <name evidence="2" type="ORF">AOC05_02465</name>
</gene>
<dbReference type="RefSeq" id="WP_062005406.1">
    <property type="nucleotide sequence ID" value="NZ_CP012677.1"/>
</dbReference>
<dbReference type="AlphaFoldDB" id="A0A0M3UFR6"/>
<dbReference type="Gene3D" id="3.40.30.10">
    <property type="entry name" value="Glutaredoxin"/>
    <property type="match status" value="1"/>
</dbReference>
<accession>A0A0M3UFR6</accession>
<name>A0A0M3UFR6_9MICC</name>
<dbReference type="Proteomes" id="UP000062833">
    <property type="component" value="Chromosome"/>
</dbReference>
<protein>
    <recommendedName>
        <fullName evidence="1">Spermatogenesis-associated protein 20-like TRX domain-containing protein</fullName>
    </recommendedName>
</protein>
<dbReference type="InterPro" id="IPR036249">
    <property type="entry name" value="Thioredoxin-like_sf"/>
</dbReference>
<evidence type="ECO:0000313" key="3">
    <source>
        <dbReference type="Proteomes" id="UP000062833"/>
    </source>
</evidence>
<dbReference type="CDD" id="cd02955">
    <property type="entry name" value="SSP411"/>
    <property type="match status" value="1"/>
</dbReference>
<dbReference type="OrthoDB" id="9762614at2"/>
<evidence type="ECO:0000259" key="1">
    <source>
        <dbReference type="Pfam" id="PF03190"/>
    </source>
</evidence>
<dbReference type="EMBL" id="CP012677">
    <property type="protein sequence ID" value="ALE91479.1"/>
    <property type="molecule type" value="Genomic_DNA"/>
</dbReference>
<dbReference type="InterPro" id="IPR008928">
    <property type="entry name" value="6-hairpin_glycosidase_sf"/>
</dbReference>
<dbReference type="PIRSF" id="PIRSF006402">
    <property type="entry name" value="UCP006402_thioredoxin"/>
    <property type="match status" value="1"/>
</dbReference>
<feature type="domain" description="Spermatogenesis-associated protein 20-like TRX" evidence="1">
    <location>
        <begin position="2"/>
        <end position="162"/>
    </location>
</feature>
<dbReference type="SUPFAM" id="SSF52833">
    <property type="entry name" value="Thioredoxin-like"/>
    <property type="match status" value="1"/>
</dbReference>
<organism evidence="2 3">
    <name type="scientific">Arthrobacter alpinus</name>
    <dbReference type="NCBI Taxonomy" id="656366"/>
    <lineage>
        <taxon>Bacteria</taxon>
        <taxon>Bacillati</taxon>
        <taxon>Actinomycetota</taxon>
        <taxon>Actinomycetes</taxon>
        <taxon>Micrococcales</taxon>
        <taxon>Micrococcaceae</taxon>
        <taxon>Arthrobacter</taxon>
    </lineage>
</organism>
<evidence type="ECO:0000313" key="2">
    <source>
        <dbReference type="EMBL" id="ALE91479.1"/>
    </source>
</evidence>
<dbReference type="PATRIC" id="fig|656366.3.peg.551"/>
<dbReference type="PANTHER" id="PTHR42899:SF1">
    <property type="entry name" value="SPERMATOGENESIS-ASSOCIATED PROTEIN 20"/>
    <property type="match status" value="1"/>
</dbReference>
<dbReference type="InterPro" id="IPR024705">
    <property type="entry name" value="Ssp411"/>
</dbReference>
<dbReference type="PANTHER" id="PTHR42899">
    <property type="entry name" value="SPERMATOGENESIS-ASSOCIATED PROTEIN 20"/>
    <property type="match status" value="1"/>
</dbReference>
<keyword evidence="3" id="KW-1185">Reference proteome</keyword>
<dbReference type="Pfam" id="PF03190">
    <property type="entry name" value="Thioredox_DsbH"/>
    <property type="match status" value="1"/>
</dbReference>
<reference evidence="3" key="1">
    <citation type="submission" date="2015-09" db="EMBL/GenBank/DDBJ databases">
        <title>Complete genome of Arthrobacter alpinus strain R3.8.</title>
        <authorList>
            <person name="See-Too W.S."/>
            <person name="Chan K.G."/>
        </authorList>
    </citation>
    <scope>NUCLEOTIDE SEQUENCE [LARGE SCALE GENOMIC DNA]</scope>
    <source>
        <strain evidence="3">R3.8</strain>
    </source>
</reference>
<proteinExistence type="predicted"/>